<evidence type="ECO:0000256" key="3">
    <source>
        <dbReference type="ARBA" id="ARBA00023082"/>
    </source>
</evidence>
<keyword evidence="9" id="KW-1185">Reference proteome</keyword>
<evidence type="ECO:0000259" key="7">
    <source>
        <dbReference type="Pfam" id="PF08281"/>
    </source>
</evidence>
<dbReference type="InterPro" id="IPR013325">
    <property type="entry name" value="RNA_pol_sigma_r2"/>
</dbReference>
<proteinExistence type="inferred from homology"/>
<dbReference type="Pfam" id="PF08281">
    <property type="entry name" value="Sigma70_r4_2"/>
    <property type="match status" value="1"/>
</dbReference>
<dbReference type="EMBL" id="JAERRH010000002">
    <property type="protein sequence ID" value="MBL1104263.1"/>
    <property type="molecule type" value="Genomic_DNA"/>
</dbReference>
<dbReference type="PANTHER" id="PTHR43133">
    <property type="entry name" value="RNA POLYMERASE ECF-TYPE SIGMA FACTO"/>
    <property type="match status" value="1"/>
</dbReference>
<reference evidence="8 9" key="1">
    <citation type="submission" date="2021-01" db="EMBL/GenBank/DDBJ databases">
        <title>WGS of actinomycetes isolated from Thailand.</title>
        <authorList>
            <person name="Thawai C."/>
        </authorList>
    </citation>
    <scope>NUCLEOTIDE SEQUENCE [LARGE SCALE GENOMIC DNA]</scope>
    <source>
        <strain evidence="8 9">CH5-8</strain>
    </source>
</reference>
<dbReference type="CDD" id="cd06171">
    <property type="entry name" value="Sigma70_r4"/>
    <property type="match status" value="1"/>
</dbReference>
<evidence type="ECO:0000259" key="6">
    <source>
        <dbReference type="Pfam" id="PF04542"/>
    </source>
</evidence>
<keyword evidence="2" id="KW-0805">Transcription regulation</keyword>
<dbReference type="InterPro" id="IPR013324">
    <property type="entry name" value="RNA_pol_sigma_r3/r4-like"/>
</dbReference>
<accession>A0ABS1NW22</accession>
<dbReference type="InterPro" id="IPR014284">
    <property type="entry name" value="RNA_pol_sigma-70_dom"/>
</dbReference>
<dbReference type="InterPro" id="IPR039425">
    <property type="entry name" value="RNA_pol_sigma-70-like"/>
</dbReference>
<evidence type="ECO:0000256" key="2">
    <source>
        <dbReference type="ARBA" id="ARBA00023015"/>
    </source>
</evidence>
<feature type="domain" description="RNA polymerase sigma factor 70 region 4 type 2" evidence="7">
    <location>
        <begin position="101"/>
        <end position="152"/>
    </location>
</feature>
<keyword evidence="4" id="KW-0238">DNA-binding</keyword>
<dbReference type="Proteomes" id="UP000621386">
    <property type="component" value="Unassembled WGS sequence"/>
</dbReference>
<dbReference type="InterPro" id="IPR007627">
    <property type="entry name" value="RNA_pol_sigma70_r2"/>
</dbReference>
<keyword evidence="3" id="KW-0731">Sigma factor</keyword>
<dbReference type="Gene3D" id="1.10.1740.10">
    <property type="match status" value="1"/>
</dbReference>
<keyword evidence="5" id="KW-0804">Transcription</keyword>
<dbReference type="SUPFAM" id="SSF88946">
    <property type="entry name" value="Sigma2 domain of RNA polymerase sigma factors"/>
    <property type="match status" value="1"/>
</dbReference>
<dbReference type="SUPFAM" id="SSF88659">
    <property type="entry name" value="Sigma3 and sigma4 domains of RNA polymerase sigma factors"/>
    <property type="match status" value="1"/>
</dbReference>
<evidence type="ECO:0000313" key="8">
    <source>
        <dbReference type="EMBL" id="MBL1104263.1"/>
    </source>
</evidence>
<dbReference type="Gene3D" id="1.10.10.10">
    <property type="entry name" value="Winged helix-like DNA-binding domain superfamily/Winged helix DNA-binding domain"/>
    <property type="match status" value="1"/>
</dbReference>
<dbReference type="InterPro" id="IPR013249">
    <property type="entry name" value="RNA_pol_sigma70_r4_t2"/>
</dbReference>
<dbReference type="InterPro" id="IPR014325">
    <property type="entry name" value="RNA_pol_sigma-E_actinobac"/>
</dbReference>
<dbReference type="NCBIfam" id="TIGR02937">
    <property type="entry name" value="sigma70-ECF"/>
    <property type="match status" value="1"/>
</dbReference>
<dbReference type="Pfam" id="PF04542">
    <property type="entry name" value="Sigma70_r2"/>
    <property type="match status" value="1"/>
</dbReference>
<organism evidence="8 9">
    <name type="scientific">Streptomyces musisoli</name>
    <dbReference type="NCBI Taxonomy" id="2802280"/>
    <lineage>
        <taxon>Bacteria</taxon>
        <taxon>Bacillati</taxon>
        <taxon>Actinomycetota</taxon>
        <taxon>Actinomycetes</taxon>
        <taxon>Kitasatosporales</taxon>
        <taxon>Streptomycetaceae</taxon>
        <taxon>Streptomyces</taxon>
    </lineage>
</organism>
<dbReference type="NCBIfam" id="TIGR02983">
    <property type="entry name" value="SigE-fam_strep"/>
    <property type="match status" value="1"/>
</dbReference>
<protein>
    <submittedName>
        <fullName evidence="8">SigE family RNA polymerase sigma factor</fullName>
    </submittedName>
</protein>
<evidence type="ECO:0000256" key="1">
    <source>
        <dbReference type="ARBA" id="ARBA00010641"/>
    </source>
</evidence>
<feature type="domain" description="RNA polymerase sigma-70 region 2" evidence="6">
    <location>
        <begin position="11"/>
        <end position="76"/>
    </location>
</feature>
<comment type="similarity">
    <text evidence="1">Belongs to the sigma-70 factor family. ECF subfamily.</text>
</comment>
<dbReference type="InterPro" id="IPR036388">
    <property type="entry name" value="WH-like_DNA-bd_sf"/>
</dbReference>
<name>A0ABS1NW22_9ACTN</name>
<evidence type="ECO:0000313" key="9">
    <source>
        <dbReference type="Proteomes" id="UP000621386"/>
    </source>
</evidence>
<gene>
    <name evidence="8" type="ORF">JK361_06525</name>
</gene>
<evidence type="ECO:0000256" key="4">
    <source>
        <dbReference type="ARBA" id="ARBA00023125"/>
    </source>
</evidence>
<dbReference type="RefSeq" id="WP_201814689.1">
    <property type="nucleotide sequence ID" value="NZ_JAERRH010000002.1"/>
</dbReference>
<comment type="caution">
    <text evidence="8">The sequence shown here is derived from an EMBL/GenBank/DDBJ whole genome shotgun (WGS) entry which is preliminary data.</text>
</comment>
<dbReference type="PANTHER" id="PTHR43133:SF50">
    <property type="entry name" value="ECF RNA POLYMERASE SIGMA FACTOR SIGM"/>
    <property type="match status" value="1"/>
</dbReference>
<sequence length="166" mass="18663">MTTEEYEEFYALCVRRLIGQVYLLTGSLHEAEDVVQDAFVRCWTRRRSIKADAAPEAWVRTVAFRLAISRFRRVRRGRDAWERAMVGRPAEVAAPDEQTVMLAQALGRLPERQRLVMVMFYLCDMTVEQVASEAGMSTGTVKTHLSRGRTALNGLLQDVEGGPSGA</sequence>
<evidence type="ECO:0000256" key="5">
    <source>
        <dbReference type="ARBA" id="ARBA00023163"/>
    </source>
</evidence>